<protein>
    <submittedName>
        <fullName evidence="3">Capsular polysaccharide transport system permease protein</fullName>
    </submittedName>
</protein>
<feature type="coiled-coil region" evidence="1">
    <location>
        <begin position="238"/>
        <end position="286"/>
    </location>
</feature>
<dbReference type="RefSeq" id="WP_132543941.1">
    <property type="nucleotide sequence ID" value="NZ_SLWY01000015.1"/>
</dbReference>
<evidence type="ECO:0000256" key="1">
    <source>
        <dbReference type="SAM" id="Coils"/>
    </source>
</evidence>
<dbReference type="GO" id="GO:0005886">
    <property type="term" value="C:plasma membrane"/>
    <property type="evidence" value="ECO:0007669"/>
    <property type="project" value="TreeGrafter"/>
</dbReference>
<organism evidence="3 4">
    <name type="scientific">Plasticicumulans lactativorans</name>
    <dbReference type="NCBI Taxonomy" id="1133106"/>
    <lineage>
        <taxon>Bacteria</taxon>
        <taxon>Pseudomonadati</taxon>
        <taxon>Pseudomonadota</taxon>
        <taxon>Gammaproteobacteria</taxon>
        <taxon>Candidatus Competibacteraceae</taxon>
        <taxon>Plasticicumulans</taxon>
    </lineage>
</organism>
<reference evidence="3 4" key="1">
    <citation type="submission" date="2019-03" db="EMBL/GenBank/DDBJ databases">
        <title>Genomic Encyclopedia of Type Strains, Phase IV (KMG-IV): sequencing the most valuable type-strain genomes for metagenomic binning, comparative biology and taxonomic classification.</title>
        <authorList>
            <person name="Goeker M."/>
        </authorList>
    </citation>
    <scope>NUCLEOTIDE SEQUENCE [LARGE SCALE GENOMIC DNA]</scope>
    <source>
        <strain evidence="3 4">DSM 25287</strain>
    </source>
</reference>
<proteinExistence type="predicted"/>
<name>A0A4V6NPI8_9GAMM</name>
<dbReference type="Proteomes" id="UP000295765">
    <property type="component" value="Unassembled WGS sequence"/>
</dbReference>
<dbReference type="PANTHER" id="PTHR32309:SF13">
    <property type="entry name" value="FERRIC ENTEROBACTIN TRANSPORT PROTEIN FEPE"/>
    <property type="match status" value="1"/>
</dbReference>
<dbReference type="OrthoDB" id="5497849at2"/>
<dbReference type="PANTHER" id="PTHR32309">
    <property type="entry name" value="TYROSINE-PROTEIN KINASE"/>
    <property type="match status" value="1"/>
</dbReference>
<keyword evidence="4" id="KW-1185">Reference proteome</keyword>
<evidence type="ECO:0000256" key="2">
    <source>
        <dbReference type="SAM" id="Phobius"/>
    </source>
</evidence>
<evidence type="ECO:0000313" key="4">
    <source>
        <dbReference type="Proteomes" id="UP000295765"/>
    </source>
</evidence>
<keyword evidence="2" id="KW-0472">Membrane</keyword>
<accession>A0A4V6NPI8</accession>
<comment type="caution">
    <text evidence="3">The sequence shown here is derived from an EMBL/GenBank/DDBJ whole genome shotgun (WGS) entry which is preliminary data.</text>
</comment>
<evidence type="ECO:0000313" key="3">
    <source>
        <dbReference type="EMBL" id="TCO80320.1"/>
    </source>
</evidence>
<dbReference type="GO" id="GO:0004713">
    <property type="term" value="F:protein tyrosine kinase activity"/>
    <property type="evidence" value="ECO:0007669"/>
    <property type="project" value="TreeGrafter"/>
</dbReference>
<keyword evidence="1" id="KW-0175">Coiled coil</keyword>
<keyword evidence="2" id="KW-0812">Transmembrane</keyword>
<gene>
    <name evidence="3" type="ORF">EV699_11598</name>
</gene>
<dbReference type="AlphaFoldDB" id="A0A4V6NPI8"/>
<sequence length="388" mass="42003">MTAPLPPEALSSERRWRRLVRRLRGVGPLGVSAVLCIGLPTLLAVLFYGLLAADRYVAEARIAVRGSQAVVPDLLGALGVPAQGGAAADALVVQDYVRSREAVEALQQGVDLRAIFNRPEADWFTRLAPGEPIEDVVKYWGKRVEVNFDATSGITTLQVAAFRPEDAVRVAQAVVDASESLVNRLSERARKDAVAYAEEEVRYAQGRVSEARTALTHFREQRQSLDPARSAEARLGIIAELEGELAKSQAELAAARAYLKPGTPTVVSMEARINALRQQIKDERARLAGDGGSGGVSSGLVGDYEKLMIEREFAEKLYSTALASLEAARAEAGRKQRYLVAFVQPHLPEQAEQPQRVLGVITVFFTALMAWSIGALAVAAIKDHAGWV</sequence>
<keyword evidence="2" id="KW-1133">Transmembrane helix</keyword>
<dbReference type="EMBL" id="SLWY01000015">
    <property type="protein sequence ID" value="TCO80320.1"/>
    <property type="molecule type" value="Genomic_DNA"/>
</dbReference>
<feature type="transmembrane region" description="Helical" evidence="2">
    <location>
        <begin position="357"/>
        <end position="381"/>
    </location>
</feature>
<feature type="transmembrane region" description="Helical" evidence="2">
    <location>
        <begin position="29"/>
        <end position="51"/>
    </location>
</feature>
<dbReference type="InterPro" id="IPR050445">
    <property type="entry name" value="Bact_polysacc_biosynth/exp"/>
</dbReference>